<keyword evidence="5" id="KW-0804">Transcription</keyword>
<dbReference type="InterPro" id="IPR009057">
    <property type="entry name" value="Homeodomain-like_sf"/>
</dbReference>
<dbReference type="Pfam" id="PF00158">
    <property type="entry name" value="Sigma54_activat"/>
    <property type="match status" value="1"/>
</dbReference>
<keyword evidence="2" id="KW-0067">ATP-binding</keyword>
<comment type="caution">
    <text evidence="7">The sequence shown here is derived from an EMBL/GenBank/DDBJ whole genome shotgun (WGS) entry which is preliminary data.</text>
</comment>
<dbReference type="InterPro" id="IPR025944">
    <property type="entry name" value="Sigma_54_int_dom_CS"/>
</dbReference>
<dbReference type="RefSeq" id="WP_002940552.1">
    <property type="nucleotide sequence ID" value="NZ_JARQZE010000024.1"/>
</dbReference>
<evidence type="ECO:0000256" key="5">
    <source>
        <dbReference type="ARBA" id="ARBA00023163"/>
    </source>
</evidence>
<evidence type="ECO:0000313" key="8">
    <source>
        <dbReference type="Proteomes" id="UP001597158"/>
    </source>
</evidence>
<proteinExistence type="predicted"/>
<dbReference type="InterPro" id="IPR002078">
    <property type="entry name" value="Sigma_54_int"/>
</dbReference>
<dbReference type="Gene3D" id="3.30.450.20">
    <property type="entry name" value="PAS domain"/>
    <property type="match status" value="1"/>
</dbReference>
<dbReference type="InterPro" id="IPR035965">
    <property type="entry name" value="PAS-like_dom_sf"/>
</dbReference>
<dbReference type="CDD" id="cd00009">
    <property type="entry name" value="AAA"/>
    <property type="match status" value="1"/>
</dbReference>
<dbReference type="Gene3D" id="1.10.10.60">
    <property type="entry name" value="Homeodomain-like"/>
    <property type="match status" value="1"/>
</dbReference>
<evidence type="ECO:0000256" key="2">
    <source>
        <dbReference type="ARBA" id="ARBA00022840"/>
    </source>
</evidence>
<dbReference type="InterPro" id="IPR025943">
    <property type="entry name" value="Sigma_54_int_dom_ATP-bd_2"/>
</dbReference>
<evidence type="ECO:0000313" key="7">
    <source>
        <dbReference type="EMBL" id="MFD1264544.1"/>
    </source>
</evidence>
<keyword evidence="3" id="KW-0805">Transcription regulation</keyword>
<keyword evidence="1" id="KW-0547">Nucleotide-binding</keyword>
<dbReference type="PRINTS" id="PR01590">
    <property type="entry name" value="HTHFIS"/>
</dbReference>
<accession>A0ABW3WHG1</accession>
<dbReference type="Proteomes" id="UP001597158">
    <property type="component" value="Unassembled WGS sequence"/>
</dbReference>
<dbReference type="PROSITE" id="PS50045">
    <property type="entry name" value="SIGMA54_INTERACT_4"/>
    <property type="match status" value="1"/>
</dbReference>
<protein>
    <submittedName>
        <fullName evidence="7">Sigma-54 interaction domain-containing protein</fullName>
    </submittedName>
</protein>
<dbReference type="PROSITE" id="PS00688">
    <property type="entry name" value="SIGMA54_INTERACT_3"/>
    <property type="match status" value="1"/>
</dbReference>
<dbReference type="EMBL" id="JBHTMC010000025">
    <property type="protein sequence ID" value="MFD1264544.1"/>
    <property type="molecule type" value="Genomic_DNA"/>
</dbReference>
<evidence type="ECO:0000256" key="4">
    <source>
        <dbReference type="ARBA" id="ARBA00023125"/>
    </source>
</evidence>
<evidence type="ECO:0000256" key="3">
    <source>
        <dbReference type="ARBA" id="ARBA00023015"/>
    </source>
</evidence>
<reference evidence="8" key="1">
    <citation type="journal article" date="2019" name="Int. J. Syst. Evol. Microbiol.">
        <title>The Global Catalogue of Microorganisms (GCM) 10K type strain sequencing project: providing services to taxonomists for standard genome sequencing and annotation.</title>
        <authorList>
            <consortium name="The Broad Institute Genomics Platform"/>
            <consortium name="The Broad Institute Genome Sequencing Center for Infectious Disease"/>
            <person name="Wu L."/>
            <person name="Ma J."/>
        </authorList>
    </citation>
    <scope>NUCLEOTIDE SEQUENCE [LARGE SCALE GENOMIC DNA]</scope>
    <source>
        <strain evidence="8">CCUG 48884</strain>
    </source>
</reference>
<dbReference type="InterPro" id="IPR058031">
    <property type="entry name" value="AAA_lid_NorR"/>
</dbReference>
<name>A0ABW3WHG1_9RHOO</name>
<organism evidence="7 8">
    <name type="scientific">Thauera mechernichensis</name>
    <dbReference type="NCBI Taxonomy" id="82788"/>
    <lineage>
        <taxon>Bacteria</taxon>
        <taxon>Pseudomonadati</taxon>
        <taxon>Pseudomonadota</taxon>
        <taxon>Betaproteobacteria</taxon>
        <taxon>Rhodocyclales</taxon>
        <taxon>Zoogloeaceae</taxon>
        <taxon>Thauera</taxon>
    </lineage>
</organism>
<keyword evidence="8" id="KW-1185">Reference proteome</keyword>
<dbReference type="Pfam" id="PF02954">
    <property type="entry name" value="HTH_8"/>
    <property type="match status" value="1"/>
</dbReference>
<gene>
    <name evidence="7" type="ORF">ACFQ4M_13240</name>
</gene>
<dbReference type="Gene3D" id="3.40.50.300">
    <property type="entry name" value="P-loop containing nucleotide triphosphate hydrolases"/>
    <property type="match status" value="1"/>
</dbReference>
<evidence type="ECO:0000259" key="6">
    <source>
        <dbReference type="PROSITE" id="PS50045"/>
    </source>
</evidence>
<dbReference type="PROSITE" id="PS00676">
    <property type="entry name" value="SIGMA54_INTERACT_2"/>
    <property type="match status" value="1"/>
</dbReference>
<evidence type="ECO:0000256" key="1">
    <source>
        <dbReference type="ARBA" id="ARBA00022741"/>
    </source>
</evidence>
<dbReference type="Gene3D" id="1.10.8.60">
    <property type="match status" value="1"/>
</dbReference>
<sequence>MPHDSRPLPELVSFLETLPEPHILCDRDYRIIAANEAYRRSCADGASVVGRTCYEVSHRYSVPCDRAGESCPLARSLSSGQRERVLHLHHTPRGEEYVNIELSPVRDADGEIAWFIEKMEPMHVARGVSDHRGLIGRSPAFQRMLELIARVAPSDASVLLQGESGTGKELLASAVHEASRRADRPFVVVDCSGLPETLFESEVFGHERGAFTGASARKPGLVEAASGGTLFLDEVGDIPLGMQVKLLRLLETGTYRRVGSTELRRADIRLVSATHRPLKRMIVEGGFRQDLYFRINTFPIRVPALREREGDLPLLIASLLERVAPNRRLALSAAALQALARYPFPGNVRELRNVLERASLMCDGETIGLEHLAEDLLYPEADLDLTEAGASDRESAIEPTAPVLDLLEVQRQALLRAVRSHRGSRRELAARLGISERTLYRRLKDLGLVDHGAATLA</sequence>
<dbReference type="InterPro" id="IPR000014">
    <property type="entry name" value="PAS"/>
</dbReference>
<dbReference type="InterPro" id="IPR003593">
    <property type="entry name" value="AAA+_ATPase"/>
</dbReference>
<dbReference type="CDD" id="cd00130">
    <property type="entry name" value="PAS"/>
    <property type="match status" value="1"/>
</dbReference>
<dbReference type="PANTHER" id="PTHR32071">
    <property type="entry name" value="TRANSCRIPTIONAL REGULATORY PROTEIN"/>
    <property type="match status" value="1"/>
</dbReference>
<dbReference type="SUPFAM" id="SSF55785">
    <property type="entry name" value="PYP-like sensor domain (PAS domain)"/>
    <property type="match status" value="1"/>
</dbReference>
<dbReference type="SUPFAM" id="SSF52540">
    <property type="entry name" value="P-loop containing nucleoside triphosphate hydrolases"/>
    <property type="match status" value="1"/>
</dbReference>
<dbReference type="InterPro" id="IPR027417">
    <property type="entry name" value="P-loop_NTPase"/>
</dbReference>
<dbReference type="SMART" id="SM00382">
    <property type="entry name" value="AAA"/>
    <property type="match status" value="1"/>
</dbReference>
<dbReference type="InterPro" id="IPR013656">
    <property type="entry name" value="PAS_4"/>
</dbReference>
<dbReference type="InterPro" id="IPR025662">
    <property type="entry name" value="Sigma_54_int_dom_ATP-bd_1"/>
</dbReference>
<dbReference type="InterPro" id="IPR002197">
    <property type="entry name" value="HTH_Fis"/>
</dbReference>
<dbReference type="PROSITE" id="PS00675">
    <property type="entry name" value="SIGMA54_INTERACT_1"/>
    <property type="match status" value="1"/>
</dbReference>
<dbReference type="Pfam" id="PF08448">
    <property type="entry name" value="PAS_4"/>
    <property type="match status" value="1"/>
</dbReference>
<dbReference type="SUPFAM" id="SSF46689">
    <property type="entry name" value="Homeodomain-like"/>
    <property type="match status" value="1"/>
</dbReference>
<dbReference type="Pfam" id="PF25601">
    <property type="entry name" value="AAA_lid_14"/>
    <property type="match status" value="1"/>
</dbReference>
<feature type="domain" description="Sigma-54 factor interaction" evidence="6">
    <location>
        <begin position="134"/>
        <end position="360"/>
    </location>
</feature>
<keyword evidence="4" id="KW-0238">DNA-binding</keyword>